<dbReference type="Proteomes" id="UP000015347">
    <property type="component" value="Unassembled WGS sequence"/>
</dbReference>
<evidence type="ECO:0000313" key="2">
    <source>
        <dbReference type="EMBL" id="EPX75895.1"/>
    </source>
</evidence>
<protein>
    <submittedName>
        <fullName evidence="2">Uncharacterized protein</fullName>
    </submittedName>
</protein>
<comment type="caution">
    <text evidence="2">The sequence shown here is derived from an EMBL/GenBank/DDBJ whole genome shotgun (WGS) entry which is preliminary data.</text>
</comment>
<reference evidence="3" key="1">
    <citation type="journal article" date="2014" name="Stand. Genomic Sci.">
        <title>Genome sequence of the exopolysaccharide-producing Salipiger mucosus type strain (DSM 16094(T)), a moderately halophilic member of the Roseobacter clade.</title>
        <authorList>
            <person name="Riedel T."/>
            <person name="Spring S."/>
            <person name="Fiebig A."/>
            <person name="Petersen J."/>
            <person name="Kyrpides N.C."/>
            <person name="Goker M."/>
            <person name="Klenk H.P."/>
        </authorList>
    </citation>
    <scope>NUCLEOTIDE SEQUENCE [LARGE SCALE GENOMIC DNA]</scope>
    <source>
        <strain evidence="3">DSM 16094</strain>
    </source>
</reference>
<evidence type="ECO:0000313" key="3">
    <source>
        <dbReference type="Proteomes" id="UP000015347"/>
    </source>
</evidence>
<gene>
    <name evidence="2" type="ORF">Salmuc_00998</name>
</gene>
<dbReference type="HOGENOM" id="CLU_1151168_0_0_5"/>
<keyword evidence="3" id="KW-1185">Reference proteome</keyword>
<name>S9RCN9_9RHOB</name>
<organism evidence="2 3">
    <name type="scientific">Salipiger mucosus DSM 16094</name>
    <dbReference type="NCBI Taxonomy" id="1123237"/>
    <lineage>
        <taxon>Bacteria</taxon>
        <taxon>Pseudomonadati</taxon>
        <taxon>Pseudomonadota</taxon>
        <taxon>Alphaproteobacteria</taxon>
        <taxon>Rhodobacterales</taxon>
        <taxon>Roseobacteraceae</taxon>
        <taxon>Salipiger</taxon>
    </lineage>
</organism>
<proteinExistence type="predicted"/>
<dbReference type="AlphaFoldDB" id="S9RCN9"/>
<sequence>MTARDATFQAEGYFVEIGLSRDELTGQWLAEKLVFDIGELRNRVSFARRLPMERAFTAPFITGLMRFLPEKAERLVHVDSDAMIELPHLMLSGIRVVAHSVVMGMQKVTVRFRRAVGALQSFLRPEHQTAAAPQQIELQRTAADALLTVLQPCLDLAELREDHVLDDRTSAHVAERLKSLSQKQAELSFFAYMLQRYVSRAEPVEAEALPHRADDDPRESPANGTAAPRQVLNAPGRRHWG</sequence>
<dbReference type="OrthoDB" id="7827984at2"/>
<dbReference type="RefSeq" id="WP_020043157.1">
    <property type="nucleotide sequence ID" value="NZ_KE557286.1"/>
</dbReference>
<feature type="region of interest" description="Disordered" evidence="1">
    <location>
        <begin position="207"/>
        <end position="241"/>
    </location>
</feature>
<feature type="compositionally biased region" description="Basic and acidic residues" evidence="1">
    <location>
        <begin position="208"/>
        <end position="219"/>
    </location>
</feature>
<evidence type="ECO:0000256" key="1">
    <source>
        <dbReference type="SAM" id="MobiDB-lite"/>
    </source>
</evidence>
<dbReference type="eggNOG" id="ENOG5033MKE">
    <property type="taxonomic scope" value="Bacteria"/>
</dbReference>
<accession>S9RCN9</accession>
<dbReference type="STRING" id="1123237.Salmuc_00998"/>
<dbReference type="EMBL" id="APVH01000065">
    <property type="protein sequence ID" value="EPX75895.1"/>
    <property type="molecule type" value="Genomic_DNA"/>
</dbReference>